<feature type="domain" description="PTS EIIB type-1" evidence="6">
    <location>
        <begin position="118"/>
        <end position="162"/>
    </location>
</feature>
<dbReference type="InterPro" id="IPR050429">
    <property type="entry name" value="PTS_Glucose_EIICBA"/>
</dbReference>
<reference evidence="7" key="2">
    <citation type="journal article" date="2014" name="ISME J.">
        <title>Microbial stratification in low pH oxic and suboxic macroscopic growths along an acid mine drainage.</title>
        <authorList>
            <person name="Mendez-Garcia C."/>
            <person name="Mesa V."/>
            <person name="Sprenger R.R."/>
            <person name="Richter M."/>
            <person name="Diez M.S."/>
            <person name="Solano J."/>
            <person name="Bargiela R."/>
            <person name="Golyshina O.V."/>
            <person name="Manteca A."/>
            <person name="Ramos J.L."/>
            <person name="Gallego J.R."/>
            <person name="Llorente I."/>
            <person name="Martins Dos Santos V.A."/>
            <person name="Jensen O.N."/>
            <person name="Pelaez A.I."/>
            <person name="Sanchez J."/>
            <person name="Ferrer M."/>
        </authorList>
    </citation>
    <scope>NUCLEOTIDE SEQUENCE</scope>
</reference>
<evidence type="ECO:0000256" key="3">
    <source>
        <dbReference type="ARBA" id="ARBA00022679"/>
    </source>
</evidence>
<dbReference type="PANTHER" id="PTHR30009">
    <property type="entry name" value="CYTOCHROME C-TYPE SYNTHESIS PROTEIN AND PTS TRANSMEMBRANE COMPONENT"/>
    <property type="match status" value="1"/>
</dbReference>
<reference evidence="7" key="1">
    <citation type="submission" date="2013-08" db="EMBL/GenBank/DDBJ databases">
        <authorList>
            <person name="Mendez C."/>
            <person name="Richter M."/>
            <person name="Ferrer M."/>
            <person name="Sanchez J."/>
        </authorList>
    </citation>
    <scope>NUCLEOTIDE SEQUENCE</scope>
</reference>
<dbReference type="GO" id="GO:0015764">
    <property type="term" value="P:N-acetylglucosamine transport"/>
    <property type="evidence" value="ECO:0007669"/>
    <property type="project" value="TreeGrafter"/>
</dbReference>
<keyword evidence="1" id="KW-0813">Transport</keyword>
<evidence type="ECO:0000256" key="2">
    <source>
        <dbReference type="ARBA" id="ARBA00022597"/>
    </source>
</evidence>
<accession>T1AD67</accession>
<dbReference type="InterPro" id="IPR036878">
    <property type="entry name" value="Glu_permease_IIB"/>
</dbReference>
<dbReference type="EMBL" id="AUZY01010110">
    <property type="protein sequence ID" value="EQD39845.1"/>
    <property type="molecule type" value="Genomic_DNA"/>
</dbReference>
<dbReference type="GO" id="GO:0008982">
    <property type="term" value="F:protein-N(PI)-phosphohistidine-sugar phosphotransferase activity"/>
    <property type="evidence" value="ECO:0007669"/>
    <property type="project" value="InterPro"/>
</dbReference>
<proteinExistence type="predicted"/>
<dbReference type="AlphaFoldDB" id="T1AD67"/>
<dbReference type="PROSITE" id="PS51098">
    <property type="entry name" value="PTS_EIIB_TYPE_1"/>
    <property type="match status" value="2"/>
</dbReference>
<dbReference type="NCBIfam" id="TIGR00826">
    <property type="entry name" value="EIIB_glc"/>
    <property type="match status" value="1"/>
</dbReference>
<protein>
    <submittedName>
        <fullName evidence="7">PTS system, N-acetylglucosamine-specific IIBC subunit</fullName>
    </submittedName>
</protein>
<dbReference type="InterPro" id="IPR018113">
    <property type="entry name" value="PTrfase_EIIB_Cys"/>
</dbReference>
<keyword evidence="2" id="KW-0762">Sugar transport</keyword>
<dbReference type="Gene3D" id="3.30.1360.60">
    <property type="entry name" value="Glucose permease domain IIB"/>
    <property type="match status" value="2"/>
</dbReference>
<evidence type="ECO:0000256" key="1">
    <source>
        <dbReference type="ARBA" id="ARBA00022448"/>
    </source>
</evidence>
<evidence type="ECO:0000256" key="4">
    <source>
        <dbReference type="ARBA" id="ARBA00022683"/>
    </source>
</evidence>
<evidence type="ECO:0000259" key="6">
    <source>
        <dbReference type="PROSITE" id="PS51098"/>
    </source>
</evidence>
<feature type="domain" description="PTS EIIB type-1" evidence="6">
    <location>
        <begin position="6"/>
        <end position="88"/>
    </location>
</feature>
<evidence type="ECO:0000256" key="5">
    <source>
        <dbReference type="ARBA" id="ARBA00022777"/>
    </source>
</evidence>
<gene>
    <name evidence="7" type="ORF">B1B_15209</name>
</gene>
<keyword evidence="5" id="KW-0418">Kinase</keyword>
<comment type="caution">
    <text evidence="7">The sequence shown here is derived from an EMBL/GenBank/DDBJ whole genome shotgun (WGS) entry which is preliminary data.</text>
</comment>
<feature type="non-terminal residue" evidence="7">
    <location>
        <position position="162"/>
    </location>
</feature>
<dbReference type="GO" id="GO:0009401">
    <property type="term" value="P:phosphoenolpyruvate-dependent sugar phosphotransferase system"/>
    <property type="evidence" value="ECO:0007669"/>
    <property type="project" value="UniProtKB-KW"/>
</dbReference>
<dbReference type="CDD" id="cd00212">
    <property type="entry name" value="PTS_IIB_glc"/>
    <property type="match status" value="1"/>
</dbReference>
<keyword evidence="4" id="KW-0598">Phosphotransferase system</keyword>
<name>T1AD67_9ZZZZ</name>
<dbReference type="GO" id="GO:0005886">
    <property type="term" value="C:plasma membrane"/>
    <property type="evidence" value="ECO:0007669"/>
    <property type="project" value="TreeGrafter"/>
</dbReference>
<organism evidence="7">
    <name type="scientific">mine drainage metagenome</name>
    <dbReference type="NCBI Taxonomy" id="410659"/>
    <lineage>
        <taxon>unclassified sequences</taxon>
        <taxon>metagenomes</taxon>
        <taxon>ecological metagenomes</taxon>
    </lineage>
</organism>
<dbReference type="GO" id="GO:0090563">
    <property type="term" value="F:protein-phosphocysteine-sugar phosphotransferase activity"/>
    <property type="evidence" value="ECO:0007669"/>
    <property type="project" value="TreeGrafter"/>
</dbReference>
<evidence type="ECO:0000313" key="7">
    <source>
        <dbReference type="EMBL" id="EQD39845.1"/>
    </source>
</evidence>
<keyword evidence="3" id="KW-0808">Transferase</keyword>
<sequence>AAGTVLARARAFIAALGGSDNLDVVNACTTRLRLTVKSQETVDPAALKRLGAIGIVRTSADGLQVIVGPTAELLAGEMREALASLPGGQRIHASSAKAEVPQLEVSPAPRPQAVALSKPIVEKLLAALGGAANVRTVEPADSRLRIAVADAGGVDHEALRRI</sequence>
<dbReference type="GO" id="GO:0016301">
    <property type="term" value="F:kinase activity"/>
    <property type="evidence" value="ECO:0007669"/>
    <property type="project" value="UniProtKB-KW"/>
</dbReference>
<dbReference type="PANTHER" id="PTHR30009:SF4">
    <property type="entry name" value="PTS SYSTEM N-ACETYLGLUCOSAMINE-SPECIFIC EIICBA COMPONENT"/>
    <property type="match status" value="1"/>
</dbReference>
<dbReference type="SUPFAM" id="SSF55604">
    <property type="entry name" value="Glucose permease domain IIB"/>
    <property type="match status" value="2"/>
</dbReference>
<dbReference type="Pfam" id="PF00367">
    <property type="entry name" value="PTS_EIIB"/>
    <property type="match status" value="1"/>
</dbReference>
<dbReference type="InterPro" id="IPR001996">
    <property type="entry name" value="PTS_IIB_1"/>
</dbReference>
<feature type="non-terminal residue" evidence="7">
    <location>
        <position position="1"/>
    </location>
</feature>